<gene>
    <name evidence="7" type="primary">gor</name>
    <name evidence="7" type="ORF">CE91St30_23930</name>
</gene>
<comment type="similarity">
    <text evidence="2">Belongs to the class-I pyridine nucleotide-disulfide oxidoreductase family.</text>
</comment>
<reference evidence="7 8" key="1">
    <citation type="submission" date="2022-01" db="EMBL/GenBank/DDBJ databases">
        <title>Novel bile acid biosynthetic pathways are enriched in the microbiome of centenarians.</title>
        <authorList>
            <person name="Sato Y."/>
            <person name="Atarashi K."/>
            <person name="Plichta R.D."/>
            <person name="Arai Y."/>
            <person name="Sasajima S."/>
            <person name="Kearney M.S."/>
            <person name="Suda W."/>
            <person name="Takeshita K."/>
            <person name="Sasaki T."/>
            <person name="Okamoto S."/>
            <person name="Skelly N.A."/>
            <person name="Okamura Y."/>
            <person name="Vlamakis H."/>
            <person name="Li Y."/>
            <person name="Tanoue T."/>
            <person name="Takei H."/>
            <person name="Nittono H."/>
            <person name="Narushima S."/>
            <person name="Irie J."/>
            <person name="Itoh H."/>
            <person name="Moriya K."/>
            <person name="Sugiura Y."/>
            <person name="Suematsu M."/>
            <person name="Moritoki N."/>
            <person name="Shibata S."/>
            <person name="Littman R.D."/>
            <person name="Fischbach A.M."/>
            <person name="Uwamino Y."/>
            <person name="Inoue T."/>
            <person name="Honda A."/>
            <person name="Hattori M."/>
            <person name="Murai T."/>
            <person name="Xavier J.R."/>
            <person name="Hirose N."/>
            <person name="Honda K."/>
        </authorList>
    </citation>
    <scope>NUCLEOTIDE SEQUENCE [LARGE SCALE GENOMIC DNA]</scope>
    <source>
        <strain evidence="7 8">CE91-St30</strain>
    </source>
</reference>
<dbReference type="InterPro" id="IPR023753">
    <property type="entry name" value="FAD/NAD-binding_dom"/>
</dbReference>
<dbReference type="Gene3D" id="3.50.50.60">
    <property type="entry name" value="FAD/NAD(P)-binding domain"/>
    <property type="match status" value="2"/>
</dbReference>
<dbReference type="PIRSF" id="PIRSF000350">
    <property type="entry name" value="Mercury_reductase_MerA"/>
    <property type="match status" value="1"/>
</dbReference>
<dbReference type="PRINTS" id="PR00411">
    <property type="entry name" value="PNDRDTASEI"/>
</dbReference>
<evidence type="ECO:0000259" key="6">
    <source>
        <dbReference type="Pfam" id="PF07992"/>
    </source>
</evidence>
<dbReference type="SUPFAM" id="SSF51905">
    <property type="entry name" value="FAD/NAD(P)-binding domain"/>
    <property type="match status" value="1"/>
</dbReference>
<dbReference type="Pfam" id="PF07992">
    <property type="entry name" value="Pyr_redox_2"/>
    <property type="match status" value="1"/>
</dbReference>
<dbReference type="InterPro" id="IPR036188">
    <property type="entry name" value="FAD/NAD-bd_sf"/>
</dbReference>
<evidence type="ECO:0000256" key="4">
    <source>
        <dbReference type="ARBA" id="ARBA00022827"/>
    </source>
</evidence>
<dbReference type="PANTHER" id="PTHR43014">
    <property type="entry name" value="MERCURIC REDUCTASE"/>
    <property type="match status" value="1"/>
</dbReference>
<evidence type="ECO:0000313" key="8">
    <source>
        <dbReference type="Proteomes" id="UP001320544"/>
    </source>
</evidence>
<dbReference type="Proteomes" id="UP001320544">
    <property type="component" value="Chromosome"/>
</dbReference>
<evidence type="ECO:0000256" key="2">
    <source>
        <dbReference type="ARBA" id="ARBA00007532"/>
    </source>
</evidence>
<keyword evidence="3" id="KW-0285">Flavoprotein</keyword>
<dbReference type="RefSeq" id="WP_244386198.1">
    <property type="nucleotide sequence ID" value="NZ_AP025564.1"/>
</dbReference>
<evidence type="ECO:0000256" key="3">
    <source>
        <dbReference type="ARBA" id="ARBA00022630"/>
    </source>
</evidence>
<dbReference type="Gene3D" id="3.30.390.30">
    <property type="match status" value="1"/>
</dbReference>
<feature type="domain" description="Pyridine nucleotide-disulphide oxidoreductase dimerisation" evidence="5">
    <location>
        <begin position="341"/>
        <end position="440"/>
    </location>
</feature>
<organism evidence="7 8">
    <name type="scientific">Raoultibacter timonensis</name>
    <dbReference type="NCBI Taxonomy" id="1907662"/>
    <lineage>
        <taxon>Bacteria</taxon>
        <taxon>Bacillati</taxon>
        <taxon>Actinomycetota</taxon>
        <taxon>Coriobacteriia</taxon>
        <taxon>Eggerthellales</taxon>
        <taxon>Eggerthellaceae</taxon>
        <taxon>Raoultibacter</taxon>
    </lineage>
</organism>
<dbReference type="InterPro" id="IPR016156">
    <property type="entry name" value="FAD/NAD-linked_Rdtase_dimer_sf"/>
</dbReference>
<sequence length="446" mass="47886">MEKYDVVVIGSGPGGAAAAYALKDGGKRVALVEDDLWGGTCPNRGCDPKKMLVSGMEVVERNNQMLGRGFSLIESIDWPELMAFKRSYTDPFPRSFKKGVEAYGIDAIEGSARFVGDNRIEAGDAVIEADAFVIATGQRPSILGIEGSEHLLTSTDFLDMDELPKCMAFLGAGYIAFELAAIASAAGSEVTIVHHNDRPLKGFDSDLVDSLVEAYEDRGISFAFDVDIEAIAEDERGYLLRGRGSGDREYVERFDCVVGATGRIPNVEALDLENAHVNYDGHGITVDGFLQTSNPAVYACGDVVAKKAPKLTPTASFEGAYLARRILGSAAEPLAYPPIVSIVYGSPKLAQVGVSPAEAAERDGSYKLDEMDLTNWFTYRRIGEPVSKVKLVHEGDRLVGASALSSQADALINHLAILIDNAIVHEDFNRMILGSPTLASDLPSLV</sequence>
<accession>A0ABN6MGD9</accession>
<evidence type="ECO:0000256" key="1">
    <source>
        <dbReference type="ARBA" id="ARBA00001974"/>
    </source>
</evidence>
<dbReference type="InterPro" id="IPR004099">
    <property type="entry name" value="Pyr_nucl-diS_OxRdtase_dimer"/>
</dbReference>
<comment type="cofactor">
    <cofactor evidence="1">
        <name>FAD</name>
        <dbReference type="ChEBI" id="CHEBI:57692"/>
    </cofactor>
</comment>
<protein>
    <submittedName>
        <fullName evidence="7">Glutathione reductase</fullName>
    </submittedName>
</protein>
<proteinExistence type="inferred from homology"/>
<evidence type="ECO:0000259" key="5">
    <source>
        <dbReference type="Pfam" id="PF02852"/>
    </source>
</evidence>
<feature type="domain" description="FAD/NAD(P)-binding" evidence="6">
    <location>
        <begin position="4"/>
        <end position="319"/>
    </location>
</feature>
<dbReference type="PRINTS" id="PR00368">
    <property type="entry name" value="FADPNR"/>
</dbReference>
<dbReference type="InterPro" id="IPR001100">
    <property type="entry name" value="Pyr_nuc-diS_OxRdtase"/>
</dbReference>
<name>A0ABN6MGD9_9ACTN</name>
<dbReference type="Pfam" id="PF02852">
    <property type="entry name" value="Pyr_redox_dim"/>
    <property type="match status" value="1"/>
</dbReference>
<evidence type="ECO:0000313" key="7">
    <source>
        <dbReference type="EMBL" id="BDE97060.1"/>
    </source>
</evidence>
<dbReference type="EMBL" id="AP025564">
    <property type="protein sequence ID" value="BDE97060.1"/>
    <property type="molecule type" value="Genomic_DNA"/>
</dbReference>
<dbReference type="SUPFAM" id="SSF55424">
    <property type="entry name" value="FAD/NAD-linked reductases, dimerisation (C-terminal) domain"/>
    <property type="match status" value="1"/>
</dbReference>
<keyword evidence="4" id="KW-0274">FAD</keyword>
<dbReference type="PANTHER" id="PTHR43014:SF5">
    <property type="entry name" value="GLUTATHIONE REDUCTASE (NADPH)"/>
    <property type="match status" value="1"/>
</dbReference>
<keyword evidence="8" id="KW-1185">Reference proteome</keyword>